<feature type="region of interest" description="Disordered" evidence="1">
    <location>
        <begin position="242"/>
        <end position="272"/>
    </location>
</feature>
<protein>
    <submittedName>
        <fullName evidence="3">Peptidoglycan-binding protein</fullName>
    </submittedName>
</protein>
<dbReference type="PANTHER" id="PTHR41533">
    <property type="entry name" value="L,D-TRANSPEPTIDASE HI_1667-RELATED"/>
    <property type="match status" value="1"/>
</dbReference>
<feature type="compositionally biased region" description="Polar residues" evidence="1">
    <location>
        <begin position="135"/>
        <end position="148"/>
    </location>
</feature>
<feature type="domain" description="Peptidoglycan binding-like" evidence="2">
    <location>
        <begin position="184"/>
        <end position="238"/>
    </location>
</feature>
<feature type="compositionally biased region" description="Low complexity" evidence="1">
    <location>
        <begin position="149"/>
        <end position="159"/>
    </location>
</feature>
<dbReference type="Gene3D" id="1.10.101.10">
    <property type="entry name" value="PGBD-like superfamily/PGBD"/>
    <property type="match status" value="4"/>
</dbReference>
<dbReference type="PANTHER" id="PTHR41533:SF1">
    <property type="entry name" value="L,D-TRANSPEPTIDASE YCBB-RELATED"/>
    <property type="match status" value="1"/>
</dbReference>
<dbReference type="EMBL" id="JBHFNT010000082">
    <property type="protein sequence ID" value="MFB2835029.1"/>
    <property type="molecule type" value="Genomic_DNA"/>
</dbReference>
<evidence type="ECO:0000259" key="2">
    <source>
        <dbReference type="Pfam" id="PF01471"/>
    </source>
</evidence>
<sequence length="401" mass="43730">MENLIYIHQASSQTEDSEENFSTNLEYLKLFQSVNWKKVSTKTCIHLFSLAIALSTIGIATQAMAQMTQGSRGPEVAQLQEKLQKLGYFDRRPTGHFGPLTKKAVIRFQQDQGITANGIVETTTITALEQKLQENTAVTPNSPEVAQSTPEVAPTTPTPETRKTPEIAIDPSKEPILRRGAIDPEVKTLQQLLINAGAYNGEVNGKFDITTSIAVKQFQRTNGLTVDGIVGFNTWTALAKNNTPQAQAPDPTFNNSPFTNGSLTNNSDKPESNNRTIIQATLQQGDRGQDVKALQERLQALGYYRGNTTGNFGPLTKEAVIRFQKQAGLTPNGIVDSSTKTALITSPSIRNTSVSQIQARLKERGFYQGPVNGIFSEETKTALKAAQKAYGVSESDLLTQP</sequence>
<keyword evidence="4" id="KW-1185">Reference proteome</keyword>
<comment type="caution">
    <text evidence="3">The sequence shown here is derived from an EMBL/GenBank/DDBJ whole genome shotgun (WGS) entry which is preliminary data.</text>
</comment>
<accession>A0ABV4WIW6</accession>
<feature type="region of interest" description="Disordered" evidence="1">
    <location>
        <begin position="135"/>
        <end position="165"/>
    </location>
</feature>
<organism evidence="3 4">
    <name type="scientific">Floridaenema evergladense BLCC-F167</name>
    <dbReference type="NCBI Taxonomy" id="3153639"/>
    <lineage>
        <taxon>Bacteria</taxon>
        <taxon>Bacillati</taxon>
        <taxon>Cyanobacteriota</taxon>
        <taxon>Cyanophyceae</taxon>
        <taxon>Oscillatoriophycideae</taxon>
        <taxon>Aerosakkonematales</taxon>
        <taxon>Aerosakkonemataceae</taxon>
        <taxon>Floridanema</taxon>
        <taxon>Floridanema evergladense</taxon>
    </lineage>
</organism>
<feature type="domain" description="Peptidoglycan binding-like" evidence="2">
    <location>
        <begin position="351"/>
        <end position="392"/>
    </location>
</feature>
<evidence type="ECO:0000313" key="3">
    <source>
        <dbReference type="EMBL" id="MFB2835029.1"/>
    </source>
</evidence>
<dbReference type="Proteomes" id="UP001576780">
    <property type="component" value="Unassembled WGS sequence"/>
</dbReference>
<dbReference type="InterPro" id="IPR052905">
    <property type="entry name" value="LD-transpeptidase_YkuD-like"/>
</dbReference>
<proteinExistence type="predicted"/>
<dbReference type="InterPro" id="IPR036366">
    <property type="entry name" value="PGBDSf"/>
</dbReference>
<dbReference type="RefSeq" id="WP_413277454.1">
    <property type="nucleotide sequence ID" value="NZ_JBHFNT010000082.1"/>
</dbReference>
<evidence type="ECO:0000256" key="1">
    <source>
        <dbReference type="SAM" id="MobiDB-lite"/>
    </source>
</evidence>
<dbReference type="Pfam" id="PF01471">
    <property type="entry name" value="PG_binding_1"/>
    <property type="match status" value="4"/>
</dbReference>
<reference evidence="3 4" key="1">
    <citation type="submission" date="2024-09" db="EMBL/GenBank/DDBJ databases">
        <title>Floridaenema gen nov. (Aerosakkonemataceae, Aerosakkonematales ord. nov., Cyanobacteria) from benthic tropical and subtropical fresh waters, with the description of four new species.</title>
        <authorList>
            <person name="Moretto J.A."/>
            <person name="Berthold D.E."/>
            <person name="Lefler F.W."/>
            <person name="Huang I.-S."/>
            <person name="Laughinghouse H. IV."/>
        </authorList>
    </citation>
    <scope>NUCLEOTIDE SEQUENCE [LARGE SCALE GENOMIC DNA]</scope>
    <source>
        <strain evidence="3 4">BLCC-F167</strain>
    </source>
</reference>
<dbReference type="SUPFAM" id="SSF47090">
    <property type="entry name" value="PGBD-like"/>
    <property type="match status" value="4"/>
</dbReference>
<feature type="domain" description="Peptidoglycan binding-like" evidence="2">
    <location>
        <begin position="72"/>
        <end position="128"/>
    </location>
</feature>
<dbReference type="InterPro" id="IPR002477">
    <property type="entry name" value="Peptidoglycan-bd-like"/>
</dbReference>
<gene>
    <name evidence="3" type="ORF">ACE1CA_10900</name>
</gene>
<dbReference type="InterPro" id="IPR036365">
    <property type="entry name" value="PGBD-like_sf"/>
</dbReference>
<name>A0ABV4WIW6_9CYAN</name>
<feature type="domain" description="Peptidoglycan binding-like" evidence="2">
    <location>
        <begin position="287"/>
        <end position="343"/>
    </location>
</feature>
<evidence type="ECO:0000313" key="4">
    <source>
        <dbReference type="Proteomes" id="UP001576780"/>
    </source>
</evidence>